<dbReference type="EMBL" id="QUQM01000006">
    <property type="protein sequence ID" value="KAA8645006.1"/>
    <property type="molecule type" value="Genomic_DNA"/>
</dbReference>
<reference evidence="1 2" key="1">
    <citation type="submission" date="2019-08" db="EMBL/GenBank/DDBJ databases">
        <title>The genome sequence of a newly discovered highly antifungal drug resistant Aspergillus species, Aspergillus tanneri NIH 1004.</title>
        <authorList>
            <person name="Mounaud S."/>
            <person name="Singh I."/>
            <person name="Joardar V."/>
            <person name="Pakala S."/>
            <person name="Pakala S."/>
            <person name="Venepally P."/>
            <person name="Chung J.K."/>
            <person name="Losada L."/>
            <person name="Nierman W.C."/>
        </authorList>
    </citation>
    <scope>NUCLEOTIDE SEQUENCE [LARGE SCALE GENOMIC DNA]</scope>
    <source>
        <strain evidence="1 2">NIH1004</strain>
    </source>
</reference>
<sequence length="255" mass="29159">MARPRLCRSPRLLQQGEHVGQNTGDVLFNGVSGCLGASIRHSGFNQALPSYLNCLAFNGVDVSLAIAVGGKIRHLHPRGRDHVGWQFLLADEGYHLSQSPSRCWNDRSHQNQERKEKQESFSHSGPLIGVAVPSGQVLVVTTRHSVFDYWYHRFLYQNVAHIYLGMTLSPRPQLRKFFLHLRLESCEIQAAEDYQDHTRNLREGLNTLVHYIFPKYILPVENFLRYRPARLIEYIGCSWLSITYESFSAPGLPDE</sequence>
<protein>
    <submittedName>
        <fullName evidence="1">Uncharacterized protein</fullName>
    </submittedName>
</protein>
<evidence type="ECO:0000313" key="2">
    <source>
        <dbReference type="Proteomes" id="UP000324241"/>
    </source>
</evidence>
<organism evidence="1 2">
    <name type="scientific">Aspergillus tanneri</name>
    <dbReference type="NCBI Taxonomy" id="1220188"/>
    <lineage>
        <taxon>Eukaryota</taxon>
        <taxon>Fungi</taxon>
        <taxon>Dikarya</taxon>
        <taxon>Ascomycota</taxon>
        <taxon>Pezizomycotina</taxon>
        <taxon>Eurotiomycetes</taxon>
        <taxon>Eurotiomycetidae</taxon>
        <taxon>Eurotiales</taxon>
        <taxon>Aspergillaceae</taxon>
        <taxon>Aspergillus</taxon>
        <taxon>Aspergillus subgen. Circumdati</taxon>
    </lineage>
</organism>
<accession>A0A5M9MGW0</accession>
<dbReference type="Proteomes" id="UP000324241">
    <property type="component" value="Unassembled WGS sequence"/>
</dbReference>
<name>A0A5M9MGW0_9EURO</name>
<comment type="caution">
    <text evidence="1">The sequence shown here is derived from an EMBL/GenBank/DDBJ whole genome shotgun (WGS) entry which is preliminary data.</text>
</comment>
<dbReference type="RefSeq" id="XP_033424367.1">
    <property type="nucleotide sequence ID" value="XM_033573815.1"/>
</dbReference>
<dbReference type="GeneID" id="54331919"/>
<gene>
    <name evidence="1" type="ORF">ATNIH1004_009217</name>
</gene>
<dbReference type="AlphaFoldDB" id="A0A5M9MGW0"/>
<evidence type="ECO:0000313" key="1">
    <source>
        <dbReference type="EMBL" id="KAA8645006.1"/>
    </source>
</evidence>
<proteinExistence type="predicted"/>